<dbReference type="EMBL" id="OIVN01003246">
    <property type="protein sequence ID" value="SPD09800.1"/>
    <property type="molecule type" value="Genomic_DNA"/>
</dbReference>
<protein>
    <recommendedName>
        <fullName evidence="2">RRM domain-containing protein</fullName>
    </recommendedName>
</protein>
<dbReference type="AlphaFoldDB" id="A0A2N9HDP6"/>
<sequence>MMPFSSSFVSQEEFNTFHTIDRKLYTFLVINLWRDPVESMQVMALWLWLEHMGFDNIVLTMLSLPYTLINELADEAIICLNCIHTNQISSSSENNDIPLIQSLMEKEISLQFFLENRLKGIVGIAKIVNEVCIRALSDIMQQAIDRNAAQSLTESQMIMQPSIHQSLVHPGLCSVGLGGGGLVQPRALGIEVPTDDRTMFVTFSKGYPVQEWEVRDFFTRSFGDCIESLHMQEVQQPHQQSLFARIIFHKASTMEMILNGMGKVKFTINGKHVWGRKFVPKRAKSSLLPPLPPSHMPGTSSRP</sequence>
<evidence type="ECO:0000313" key="1">
    <source>
        <dbReference type="EMBL" id="SPD09800.1"/>
    </source>
</evidence>
<organism evidence="1">
    <name type="scientific">Fagus sylvatica</name>
    <name type="common">Beechnut</name>
    <dbReference type="NCBI Taxonomy" id="28930"/>
    <lineage>
        <taxon>Eukaryota</taxon>
        <taxon>Viridiplantae</taxon>
        <taxon>Streptophyta</taxon>
        <taxon>Embryophyta</taxon>
        <taxon>Tracheophyta</taxon>
        <taxon>Spermatophyta</taxon>
        <taxon>Magnoliopsida</taxon>
        <taxon>eudicotyledons</taxon>
        <taxon>Gunneridae</taxon>
        <taxon>Pentapetalae</taxon>
        <taxon>rosids</taxon>
        <taxon>fabids</taxon>
        <taxon>Fagales</taxon>
        <taxon>Fagaceae</taxon>
        <taxon>Fagus</taxon>
    </lineage>
</organism>
<accession>A0A2N9HDP6</accession>
<dbReference type="PANTHER" id="PTHR33527">
    <property type="entry name" value="OS07G0274300 PROTEIN"/>
    <property type="match status" value="1"/>
</dbReference>
<proteinExistence type="predicted"/>
<dbReference type="PANTHER" id="PTHR33527:SF14">
    <property type="entry name" value="OS07G0274300 PROTEIN"/>
    <property type="match status" value="1"/>
</dbReference>
<name>A0A2N9HDP6_FAGSY</name>
<evidence type="ECO:0008006" key="2">
    <source>
        <dbReference type="Google" id="ProtNLM"/>
    </source>
</evidence>
<gene>
    <name evidence="1" type="ORF">FSB_LOCUS37682</name>
</gene>
<reference evidence="1" key="1">
    <citation type="submission" date="2018-02" db="EMBL/GenBank/DDBJ databases">
        <authorList>
            <person name="Cohen D.B."/>
            <person name="Kent A.D."/>
        </authorList>
    </citation>
    <scope>NUCLEOTIDE SEQUENCE</scope>
</reference>